<keyword evidence="14" id="KW-1185">Reference proteome</keyword>
<evidence type="ECO:0000256" key="1">
    <source>
        <dbReference type="ARBA" id="ARBA00004477"/>
    </source>
</evidence>
<comment type="similarity">
    <text evidence="3 12">Belongs to the PIGV family.</text>
</comment>
<protein>
    <recommendedName>
        <fullName evidence="4 12">GPI mannosyltransferase 2</fullName>
        <ecNumber evidence="12">2.4.1.-</ecNumber>
    </recommendedName>
</protein>
<evidence type="ECO:0000256" key="12">
    <source>
        <dbReference type="RuleBase" id="RU363112"/>
    </source>
</evidence>
<dbReference type="GO" id="GO:0006506">
    <property type="term" value="P:GPI anchor biosynthetic process"/>
    <property type="evidence" value="ECO:0007669"/>
    <property type="project" value="UniProtKB-KW"/>
</dbReference>
<dbReference type="EMBL" id="BPQB01000063">
    <property type="protein sequence ID" value="GJE96715.1"/>
    <property type="molecule type" value="Genomic_DNA"/>
</dbReference>
<comment type="pathway">
    <text evidence="2 12">Glycolipid biosynthesis; glycosylphosphatidylinositol-anchor biosynthesis.</text>
</comment>
<sequence length="437" mass="48279">MSPPTKPPVRDARAQHLRALRLLSLSSLALTIFLTFAASELPLFDSSPHLLLPKQQSLLRRIAQPLLRWDTLYFAHIAQEGYVYEQEWAFFPGAPFVMRTAGELLRRLQADDSLTVAHLLAGGGLASLLCGTTTTLYDLTMHYFGSPSIAYLTCVLSLLPSSPATLRFSASTEPFFTYLSYRGILCCARSEWLHASLLFAAASTFRSNGFMLGGYILWGLVVGPFFARQKIALLQLVKAGFLTAVVFVPFLYHQYNAYLAFCTGVPAHDSPPWCSKTLPFVYSYVQEKYWNVGFLRYWTPSQAPNILLAAPVLGVLLTFCTKHTLTTTVPLILSHPLFSPLSNLLPAALRHGHSNSPFLANKNIAPHALHALALGLVLLFAAHTQIALRLAASLPATYWAAAWLVVEHPRTGRWWVGWSVVWGAVSVVLWAAFLPPA</sequence>
<keyword evidence="7 12" id="KW-0808">Transferase</keyword>
<comment type="subcellular location">
    <subcellularLocation>
        <location evidence="1 12">Endoplasmic reticulum membrane</location>
        <topology evidence="1 12">Multi-pass membrane protein</topology>
    </subcellularLocation>
</comment>
<evidence type="ECO:0000256" key="2">
    <source>
        <dbReference type="ARBA" id="ARBA00004687"/>
    </source>
</evidence>
<evidence type="ECO:0000256" key="10">
    <source>
        <dbReference type="ARBA" id="ARBA00022989"/>
    </source>
</evidence>
<dbReference type="OrthoDB" id="10252502at2759"/>
<feature type="transmembrane region" description="Helical" evidence="12">
    <location>
        <begin position="149"/>
        <end position="169"/>
    </location>
</feature>
<dbReference type="GO" id="GO:0004376">
    <property type="term" value="F:GPI mannosyltransferase activity"/>
    <property type="evidence" value="ECO:0007669"/>
    <property type="project" value="InterPro"/>
</dbReference>
<feature type="transmembrane region" description="Helical" evidence="12">
    <location>
        <begin position="209"/>
        <end position="227"/>
    </location>
</feature>
<dbReference type="AlphaFoldDB" id="A0A9P3LIU7"/>
<feature type="transmembrane region" description="Helical" evidence="12">
    <location>
        <begin position="306"/>
        <end position="333"/>
    </location>
</feature>
<dbReference type="GO" id="GO:0000009">
    <property type="term" value="F:alpha-1,6-mannosyltransferase activity"/>
    <property type="evidence" value="ECO:0007669"/>
    <property type="project" value="InterPro"/>
</dbReference>
<evidence type="ECO:0000256" key="8">
    <source>
        <dbReference type="ARBA" id="ARBA00022692"/>
    </source>
</evidence>
<dbReference type="PANTHER" id="PTHR12468">
    <property type="entry name" value="GPI MANNOSYLTRANSFERASE 2"/>
    <property type="match status" value="1"/>
</dbReference>
<feature type="transmembrane region" description="Helical" evidence="12">
    <location>
        <begin position="364"/>
        <end position="381"/>
    </location>
</feature>
<feature type="transmembrane region" description="Helical" evidence="12">
    <location>
        <begin position="233"/>
        <end position="252"/>
    </location>
</feature>
<gene>
    <name evidence="13" type="ORF">PsYK624_129210</name>
</gene>
<dbReference type="GO" id="GO:0005789">
    <property type="term" value="C:endoplasmic reticulum membrane"/>
    <property type="evidence" value="ECO:0007669"/>
    <property type="project" value="UniProtKB-SubCell"/>
</dbReference>
<keyword evidence="10 12" id="KW-1133">Transmembrane helix</keyword>
<evidence type="ECO:0000256" key="6">
    <source>
        <dbReference type="ARBA" id="ARBA00022676"/>
    </source>
</evidence>
<dbReference type="Pfam" id="PF04188">
    <property type="entry name" value="Mannosyl_trans2"/>
    <property type="match status" value="1"/>
</dbReference>
<proteinExistence type="inferred from homology"/>
<dbReference type="GO" id="GO:0031501">
    <property type="term" value="C:mannosyltransferase complex"/>
    <property type="evidence" value="ECO:0007669"/>
    <property type="project" value="TreeGrafter"/>
</dbReference>
<accession>A0A9P3LIU7</accession>
<evidence type="ECO:0000256" key="9">
    <source>
        <dbReference type="ARBA" id="ARBA00022824"/>
    </source>
</evidence>
<keyword evidence="8 12" id="KW-0812">Transmembrane</keyword>
<dbReference type="EC" id="2.4.1.-" evidence="12"/>
<organism evidence="13 14">
    <name type="scientific">Phanerochaete sordida</name>
    <dbReference type="NCBI Taxonomy" id="48140"/>
    <lineage>
        <taxon>Eukaryota</taxon>
        <taxon>Fungi</taxon>
        <taxon>Dikarya</taxon>
        <taxon>Basidiomycota</taxon>
        <taxon>Agaricomycotina</taxon>
        <taxon>Agaricomycetes</taxon>
        <taxon>Polyporales</taxon>
        <taxon>Phanerochaetaceae</taxon>
        <taxon>Phanerochaete</taxon>
    </lineage>
</organism>
<evidence type="ECO:0000256" key="3">
    <source>
        <dbReference type="ARBA" id="ARBA00008698"/>
    </source>
</evidence>
<keyword evidence="5 12" id="KW-0337">GPI-anchor biosynthesis</keyword>
<keyword evidence="9 12" id="KW-0256">Endoplasmic reticulum</keyword>
<evidence type="ECO:0000313" key="14">
    <source>
        <dbReference type="Proteomes" id="UP000703269"/>
    </source>
</evidence>
<evidence type="ECO:0000256" key="4">
    <source>
        <dbReference type="ARBA" id="ARBA00013795"/>
    </source>
</evidence>
<keyword evidence="6 12" id="KW-0328">Glycosyltransferase</keyword>
<reference evidence="13 14" key="1">
    <citation type="submission" date="2021-08" db="EMBL/GenBank/DDBJ databases">
        <title>Draft Genome Sequence of Phanerochaete sordida strain YK-624.</title>
        <authorList>
            <person name="Mori T."/>
            <person name="Dohra H."/>
            <person name="Suzuki T."/>
            <person name="Kawagishi H."/>
            <person name="Hirai H."/>
        </authorList>
    </citation>
    <scope>NUCLEOTIDE SEQUENCE [LARGE SCALE GENOMIC DNA]</scope>
    <source>
        <strain evidence="13 14">YK-624</strain>
    </source>
</reference>
<evidence type="ECO:0000313" key="13">
    <source>
        <dbReference type="EMBL" id="GJE96715.1"/>
    </source>
</evidence>
<keyword evidence="11 12" id="KW-0472">Membrane</keyword>
<feature type="transmembrane region" description="Helical" evidence="12">
    <location>
        <begin position="388"/>
        <end position="406"/>
    </location>
</feature>
<dbReference type="Proteomes" id="UP000703269">
    <property type="component" value="Unassembled WGS sequence"/>
</dbReference>
<comment type="caution">
    <text evidence="13">The sequence shown here is derived from an EMBL/GenBank/DDBJ whole genome shotgun (WGS) entry which is preliminary data.</text>
</comment>
<dbReference type="PANTHER" id="PTHR12468:SF2">
    <property type="entry name" value="GPI MANNOSYLTRANSFERASE 2"/>
    <property type="match status" value="1"/>
</dbReference>
<feature type="transmembrane region" description="Helical" evidence="12">
    <location>
        <begin position="412"/>
        <end position="434"/>
    </location>
</feature>
<comment type="function">
    <text evidence="12">Mannosyltransferase involved in glycosylphosphatidylinositol-anchor biosynthesis.</text>
</comment>
<evidence type="ECO:0000256" key="7">
    <source>
        <dbReference type="ARBA" id="ARBA00022679"/>
    </source>
</evidence>
<dbReference type="InterPro" id="IPR007315">
    <property type="entry name" value="PIG-V/Gpi18"/>
</dbReference>
<feature type="transmembrane region" description="Helical" evidence="12">
    <location>
        <begin position="116"/>
        <end position="137"/>
    </location>
</feature>
<evidence type="ECO:0000256" key="5">
    <source>
        <dbReference type="ARBA" id="ARBA00022502"/>
    </source>
</evidence>
<name>A0A9P3LIU7_9APHY</name>
<evidence type="ECO:0000256" key="11">
    <source>
        <dbReference type="ARBA" id="ARBA00023136"/>
    </source>
</evidence>